<name>A0ABY8US38_TETOB</name>
<feature type="transmembrane region" description="Helical" evidence="2">
    <location>
        <begin position="920"/>
        <end position="948"/>
    </location>
</feature>
<reference evidence="3 4" key="1">
    <citation type="submission" date="2023-05" db="EMBL/GenBank/DDBJ databases">
        <title>A 100% complete, gapless, phased diploid assembly of the Scenedesmus obliquus UTEX 3031 genome.</title>
        <authorList>
            <person name="Biondi T.C."/>
            <person name="Hanschen E.R."/>
            <person name="Kwon T."/>
            <person name="Eng W."/>
            <person name="Kruse C.P.S."/>
            <person name="Koehler S.I."/>
            <person name="Kunde Y."/>
            <person name="Gleasner C.D."/>
            <person name="You Mak K.T."/>
            <person name="Polle J."/>
            <person name="Hovde B.T."/>
            <person name="Starkenburg S.R."/>
        </authorList>
    </citation>
    <scope>NUCLEOTIDE SEQUENCE [LARGE SCALE GENOMIC DNA]</scope>
    <source>
        <strain evidence="3 4">DOE0152z</strain>
    </source>
</reference>
<evidence type="ECO:0008006" key="5">
    <source>
        <dbReference type="Google" id="ProtNLM"/>
    </source>
</evidence>
<dbReference type="EMBL" id="CP126222">
    <property type="protein sequence ID" value="WIA23147.1"/>
    <property type="molecule type" value="Genomic_DNA"/>
</dbReference>
<evidence type="ECO:0000313" key="3">
    <source>
        <dbReference type="EMBL" id="WIA23147.1"/>
    </source>
</evidence>
<feature type="transmembrane region" description="Helical" evidence="2">
    <location>
        <begin position="582"/>
        <end position="603"/>
    </location>
</feature>
<organism evidence="3 4">
    <name type="scientific">Tetradesmus obliquus</name>
    <name type="common">Green alga</name>
    <name type="synonym">Acutodesmus obliquus</name>
    <dbReference type="NCBI Taxonomy" id="3088"/>
    <lineage>
        <taxon>Eukaryota</taxon>
        <taxon>Viridiplantae</taxon>
        <taxon>Chlorophyta</taxon>
        <taxon>core chlorophytes</taxon>
        <taxon>Chlorophyceae</taxon>
        <taxon>CS clade</taxon>
        <taxon>Sphaeropleales</taxon>
        <taxon>Scenedesmaceae</taxon>
        <taxon>Tetradesmus</taxon>
    </lineage>
</organism>
<keyword evidence="2" id="KW-0472">Membrane</keyword>
<feature type="compositionally biased region" description="Low complexity" evidence="1">
    <location>
        <begin position="879"/>
        <end position="892"/>
    </location>
</feature>
<protein>
    <recommendedName>
        <fullName evidence="5">Polycystin cation channel PKD1/PKD2 domain-containing protein</fullName>
    </recommendedName>
</protein>
<dbReference type="Proteomes" id="UP001244341">
    <property type="component" value="Chromosome 15b"/>
</dbReference>
<evidence type="ECO:0000313" key="4">
    <source>
        <dbReference type="Proteomes" id="UP001244341"/>
    </source>
</evidence>
<proteinExistence type="predicted"/>
<keyword evidence="2" id="KW-1133">Transmembrane helix</keyword>
<accession>A0ABY8US38</accession>
<keyword evidence="4" id="KW-1185">Reference proteome</keyword>
<dbReference type="PANTHER" id="PTHR21274:SF0">
    <property type="entry name" value="MECKELIN"/>
    <property type="match status" value="1"/>
</dbReference>
<feature type="transmembrane region" description="Helical" evidence="2">
    <location>
        <begin position="661"/>
        <end position="688"/>
    </location>
</feature>
<feature type="transmembrane region" description="Helical" evidence="2">
    <location>
        <begin position="709"/>
        <end position="735"/>
    </location>
</feature>
<sequence length="976" mass="106345">MQDNGRAFRRCLQCPAGSSPDASSGACVPPSGPLRTAASDLVYVLGALNARGAGISTSTATQAVIQGVWEPSGSSRAYTVPQSLPLTSWQGPAARACMDAGDRVACNSLANLCVLQVYSAEAAACQIYDELVTEAAGSSARRNSAAASPRPTTGPLPWLYYVPGTSYLSAEDVDLQVSMSTSAAPLAFVLSVYDINGTWLGMHNWTLQFQVCGARIEEAAKWTRFGVNYASSCSIDLSGLLAQLDFSSNGPRFYDPYLLQASGELYPLPIKLLNKPEIGSSISTTEQSGHVRRFFYIDTQLSISTAATGASSSQAVVYPSAMSLLVQIQPGARNRIYPPLLTIQYSAMANSPRAPSLPAAFSVTYTNPPQLTGAFWYSWQTMLIVLLILVGGPVWVWRVLLYMRQKANAPMDLELLLFAGISAADVFSFMLALVLFLVSFYWLVLIKLQEGVLLLMLPDAQLHNFWVTVVLALVGQSLGLLTMLYEQISVDIFFLDWEKPRRVLAKGGGREEPGPVSAWRGLLVANEWNELQTARLTCPSFTLIFMVFILQGANMQAAAYINPDQNDYSSYANVQQSMLLRFGIAAVWFLVLGVAQVLGKVAVVHRFAGHPLHGFIDLLFLANTSADMFCLLVCSCLHTYLVQVLGKVAVVHRFAGHPLRGFIDLLFLANTSADMFCLLVCCCLHTYLVQVLGKVAVVHRFAGHPLHGFIDLLFLANTSADMFCLLVCSCLHTYLVQVLWKVAVVHRFAGHPLHGFIDLLFLANTSAIILDERHSGYYLHGRNQMHHSDTSLAELNGDLLREEEGLVAGRGLITGYTGSVASISGGLLASGPDAAALNDNQVFLMHVSPELRRRYESTLLSQVEQAAQEQRANKGAVTSAVRGPSRPRGSSMSASASIAEAFKAALDEVERNYSTQELRLFVFEALLFCSLHMTLGNAAVAGFITLLVQRLLAVVRRHWGENNLSRKTLVDRHFLI</sequence>
<feature type="region of interest" description="Disordered" evidence="1">
    <location>
        <begin position="870"/>
        <end position="892"/>
    </location>
</feature>
<dbReference type="PANTHER" id="PTHR21274">
    <property type="entry name" value="MECKELIN"/>
    <property type="match status" value="1"/>
</dbReference>
<evidence type="ECO:0000256" key="2">
    <source>
        <dbReference type="SAM" id="Phobius"/>
    </source>
</evidence>
<dbReference type="Pfam" id="PF09773">
    <property type="entry name" value="Meckelin"/>
    <property type="match status" value="3"/>
</dbReference>
<feature type="transmembrane region" description="Helical" evidence="2">
    <location>
        <begin position="376"/>
        <end position="403"/>
    </location>
</feature>
<evidence type="ECO:0000256" key="1">
    <source>
        <dbReference type="SAM" id="MobiDB-lite"/>
    </source>
</evidence>
<feature type="transmembrane region" description="Helical" evidence="2">
    <location>
        <begin position="541"/>
        <end position="562"/>
    </location>
</feature>
<gene>
    <name evidence="3" type="ORF">OEZ85_001480</name>
</gene>
<dbReference type="InterPro" id="IPR019170">
    <property type="entry name" value="Meckelin"/>
</dbReference>
<feature type="transmembrane region" description="Helical" evidence="2">
    <location>
        <begin position="464"/>
        <end position="485"/>
    </location>
</feature>
<keyword evidence="2" id="KW-0812">Transmembrane</keyword>
<feature type="transmembrane region" description="Helical" evidence="2">
    <location>
        <begin position="415"/>
        <end position="444"/>
    </location>
</feature>